<dbReference type="EMBL" id="JBHSWU010000207">
    <property type="protein sequence ID" value="MFC6724538.1"/>
    <property type="molecule type" value="Genomic_DNA"/>
</dbReference>
<evidence type="ECO:0000313" key="2">
    <source>
        <dbReference type="Proteomes" id="UP001596328"/>
    </source>
</evidence>
<dbReference type="NCBIfam" id="TIGR02241">
    <property type="entry name" value="conserved hypothetical phage tail region protein"/>
    <property type="match status" value="1"/>
</dbReference>
<dbReference type="InterPro" id="IPR010667">
    <property type="entry name" value="Phage_T4_Gp19"/>
</dbReference>
<dbReference type="AlphaFoldDB" id="A0ABD5RYS1"/>
<protein>
    <submittedName>
        <fullName evidence="1">Phage tail protein</fullName>
    </submittedName>
</protein>
<dbReference type="Proteomes" id="UP001596328">
    <property type="component" value="Unassembled WGS sequence"/>
</dbReference>
<keyword evidence="2" id="KW-1185">Reference proteome</keyword>
<comment type="caution">
    <text evidence="1">The sequence shown here is derived from an EMBL/GenBank/DDBJ whole genome shotgun (WGS) entry which is preliminary data.</text>
</comment>
<dbReference type="InterPro" id="IPR011747">
    <property type="entry name" value="CHP02241"/>
</dbReference>
<dbReference type="Pfam" id="PF06841">
    <property type="entry name" value="Phage_T4_gp19"/>
    <property type="match status" value="1"/>
</dbReference>
<accession>A0ABD5RYS1</accession>
<name>A0ABD5RYS1_9EURY</name>
<evidence type="ECO:0000313" key="1">
    <source>
        <dbReference type="EMBL" id="MFC6724538.1"/>
    </source>
</evidence>
<gene>
    <name evidence="1" type="ORF">ACFQE1_09155</name>
</gene>
<dbReference type="PANTHER" id="PTHR38009">
    <property type="entry name" value="CONSERVED HYPOTHETICAL PHAGE TAIL PROTEIN"/>
    <property type="match status" value="1"/>
</dbReference>
<proteinExistence type="predicted"/>
<reference evidence="1 2" key="1">
    <citation type="journal article" date="2019" name="Int. J. Syst. Evol. Microbiol.">
        <title>The Global Catalogue of Microorganisms (GCM) 10K type strain sequencing project: providing services to taxonomists for standard genome sequencing and annotation.</title>
        <authorList>
            <consortium name="The Broad Institute Genomics Platform"/>
            <consortium name="The Broad Institute Genome Sequencing Center for Infectious Disease"/>
            <person name="Wu L."/>
            <person name="Ma J."/>
        </authorList>
    </citation>
    <scope>NUCLEOTIDE SEQUENCE [LARGE SCALE GENOMIC DNA]</scope>
    <source>
        <strain evidence="1 2">NBRC 111368</strain>
    </source>
</reference>
<organism evidence="1 2">
    <name type="scientific">Halobium palmae</name>
    <dbReference type="NCBI Taxonomy" id="1776492"/>
    <lineage>
        <taxon>Archaea</taxon>
        <taxon>Methanobacteriati</taxon>
        <taxon>Methanobacteriota</taxon>
        <taxon>Stenosarchaea group</taxon>
        <taxon>Halobacteria</taxon>
        <taxon>Halobacteriales</taxon>
        <taxon>Haloferacaceae</taxon>
        <taxon>Halobium</taxon>
    </lineage>
</organism>
<dbReference type="PANTHER" id="PTHR38009:SF1">
    <property type="entry name" value="CONSERVED HYPOTHETICAL PHAGE TAIL PROTEIN"/>
    <property type="match status" value="1"/>
</dbReference>
<sequence length="149" mass="16355">MAAAFTRPYLGYRFLVEIDSLVVASFSEVSGLETSRETEEYAEGGLNDYTHRFPKRTTTSTLTLKRGLTDSHALWEWADGTRVGNVARKNVTVLLLDTDGPATWGWQALRAYPTKWTGPQLQADQGAVAVETLELTHEGLTRVGLPGVG</sequence>